<dbReference type="InterPro" id="IPR043128">
    <property type="entry name" value="Rev_trsase/Diguanyl_cyclase"/>
</dbReference>
<feature type="compositionally biased region" description="Polar residues" evidence="7">
    <location>
        <begin position="260"/>
        <end position="270"/>
    </location>
</feature>
<name>A0A8X6SJZ2_TRICX</name>
<evidence type="ECO:0000256" key="5">
    <source>
        <dbReference type="ARBA" id="ARBA00022801"/>
    </source>
</evidence>
<feature type="compositionally biased region" description="Basic and acidic residues" evidence="7">
    <location>
        <begin position="248"/>
        <end position="259"/>
    </location>
</feature>
<dbReference type="Proteomes" id="UP000887159">
    <property type="component" value="Unassembled WGS sequence"/>
</dbReference>
<proteinExistence type="predicted"/>
<evidence type="ECO:0000256" key="3">
    <source>
        <dbReference type="ARBA" id="ARBA00022722"/>
    </source>
</evidence>
<evidence type="ECO:0000256" key="2">
    <source>
        <dbReference type="ARBA" id="ARBA00022695"/>
    </source>
</evidence>
<protein>
    <submittedName>
        <fullName evidence="9">Retrovirus-related Pol polyprotein from transposon 297</fullName>
    </submittedName>
</protein>
<keyword evidence="4" id="KW-0255">Endonuclease</keyword>
<comment type="caution">
    <text evidence="9">The sequence shown here is derived from an EMBL/GenBank/DDBJ whole genome shotgun (WGS) entry which is preliminary data.</text>
</comment>
<keyword evidence="1" id="KW-0808">Transferase</keyword>
<feature type="domain" description="Reverse transcriptase RNase H-like" evidence="8">
    <location>
        <begin position="51"/>
        <end position="118"/>
    </location>
</feature>
<dbReference type="Pfam" id="PF17917">
    <property type="entry name" value="RT_RNaseH"/>
    <property type="match status" value="1"/>
</dbReference>
<evidence type="ECO:0000256" key="4">
    <source>
        <dbReference type="ARBA" id="ARBA00022759"/>
    </source>
</evidence>
<keyword evidence="10" id="KW-1185">Reference proteome</keyword>
<keyword evidence="2" id="KW-0548">Nucleotidyltransferase</keyword>
<dbReference type="SUPFAM" id="SSF56672">
    <property type="entry name" value="DNA/RNA polymerases"/>
    <property type="match status" value="1"/>
</dbReference>
<dbReference type="PANTHER" id="PTHR34072">
    <property type="entry name" value="ENZYMATIC POLYPROTEIN-RELATED"/>
    <property type="match status" value="1"/>
</dbReference>
<feature type="region of interest" description="Disordered" evidence="7">
    <location>
        <begin position="248"/>
        <end position="272"/>
    </location>
</feature>
<evidence type="ECO:0000256" key="7">
    <source>
        <dbReference type="SAM" id="MobiDB-lite"/>
    </source>
</evidence>
<reference evidence="9" key="1">
    <citation type="submission" date="2020-08" db="EMBL/GenBank/DDBJ databases">
        <title>Multicomponent nature underlies the extraordinary mechanical properties of spider dragline silk.</title>
        <authorList>
            <person name="Kono N."/>
            <person name="Nakamura H."/>
            <person name="Mori M."/>
            <person name="Yoshida Y."/>
            <person name="Ohtoshi R."/>
            <person name="Malay A.D."/>
            <person name="Moran D.A.P."/>
            <person name="Tomita M."/>
            <person name="Numata K."/>
            <person name="Arakawa K."/>
        </authorList>
    </citation>
    <scope>NUCLEOTIDE SEQUENCE</scope>
</reference>
<evidence type="ECO:0000313" key="10">
    <source>
        <dbReference type="Proteomes" id="UP000887159"/>
    </source>
</evidence>
<keyword evidence="5" id="KW-0378">Hydrolase</keyword>
<organism evidence="9 10">
    <name type="scientific">Trichonephila clavipes</name>
    <name type="common">Golden silk orbweaver</name>
    <name type="synonym">Nephila clavipes</name>
    <dbReference type="NCBI Taxonomy" id="2585209"/>
    <lineage>
        <taxon>Eukaryota</taxon>
        <taxon>Metazoa</taxon>
        <taxon>Ecdysozoa</taxon>
        <taxon>Arthropoda</taxon>
        <taxon>Chelicerata</taxon>
        <taxon>Arachnida</taxon>
        <taxon>Araneae</taxon>
        <taxon>Araneomorphae</taxon>
        <taxon>Entelegynae</taxon>
        <taxon>Araneoidea</taxon>
        <taxon>Nephilidae</taxon>
        <taxon>Trichonephila</taxon>
    </lineage>
</organism>
<keyword evidence="6" id="KW-0695">RNA-directed DNA polymerase</keyword>
<evidence type="ECO:0000259" key="8">
    <source>
        <dbReference type="Pfam" id="PF17917"/>
    </source>
</evidence>
<evidence type="ECO:0000313" key="9">
    <source>
        <dbReference type="EMBL" id="GFY08388.1"/>
    </source>
</evidence>
<dbReference type="InterPro" id="IPR043502">
    <property type="entry name" value="DNA/RNA_pol_sf"/>
</dbReference>
<dbReference type="Gene3D" id="3.30.70.270">
    <property type="match status" value="1"/>
</dbReference>
<dbReference type="InterPro" id="IPR041373">
    <property type="entry name" value="RT_RNaseH"/>
</dbReference>
<keyword evidence="3" id="KW-0540">Nuclease</keyword>
<dbReference type="EMBL" id="BMAU01021280">
    <property type="protein sequence ID" value="GFY08388.1"/>
    <property type="molecule type" value="Genomic_DNA"/>
</dbReference>
<evidence type="ECO:0000256" key="1">
    <source>
        <dbReference type="ARBA" id="ARBA00022679"/>
    </source>
</evidence>
<dbReference type="GO" id="GO:0003964">
    <property type="term" value="F:RNA-directed DNA polymerase activity"/>
    <property type="evidence" value="ECO:0007669"/>
    <property type="project" value="UniProtKB-KW"/>
</dbReference>
<dbReference type="CDD" id="cd09274">
    <property type="entry name" value="RNase_HI_RT_Ty3"/>
    <property type="match status" value="1"/>
</dbReference>
<gene>
    <name evidence="9" type="primary">X975_14853</name>
    <name evidence="9" type="ORF">TNCV_1357941</name>
</gene>
<dbReference type="GO" id="GO:0016787">
    <property type="term" value="F:hydrolase activity"/>
    <property type="evidence" value="ECO:0007669"/>
    <property type="project" value="UniProtKB-KW"/>
</dbReference>
<accession>A0A8X6SJZ2</accession>
<sequence>MPFGIPGAVRIFQKAIDMILKPVLGRFVMVYMDDVIFTSSSFDEDIDHLNQNPEQGRRNYRVTERECLAVIWALNKFKTYFGSLPEKVIPDHAALRKLTNGKNLSCRMIRWALKLSEFNIEWEHRPGVRNVVANVLSRNPIGNMDGSQISCSALRALALNSREQLIQEQREDPELGHIYRFLENPDDVSVNATVCEEEIRRGERVQYVKARETRSTHSKRHSAAEGRPVLSRQMTTVRPCPYYLRSSLKDSDGIPEEQRSTGINSLPQNSLRKRSLSMEALDGDPADRSELRKKNKITVRLPTDILSQTIAAAQLSFKTIVSLRSSSPDSYRSGMVVYAELWVNNPLVMASNGWDSVRRHKWMEHQTTQ</sequence>
<evidence type="ECO:0000256" key="6">
    <source>
        <dbReference type="ARBA" id="ARBA00022918"/>
    </source>
</evidence>
<dbReference type="GO" id="GO:0004519">
    <property type="term" value="F:endonuclease activity"/>
    <property type="evidence" value="ECO:0007669"/>
    <property type="project" value="UniProtKB-KW"/>
</dbReference>
<dbReference type="AlphaFoldDB" id="A0A8X6SJZ2"/>